<proteinExistence type="predicted"/>
<dbReference type="RefSeq" id="WP_192759209.1">
    <property type="nucleotide sequence ID" value="NZ_JADBDZ010000001.1"/>
</dbReference>
<accession>A0ABR9JQY3</accession>
<sequence length="72" mass="7853">MSAFELPLGPYVRYGHDVRLATMQRVCATTIEVPWVTIEPQYTDLSAQIATPRPIEPGSEVAVTGRPPAGRS</sequence>
<organism evidence="1 2">
    <name type="scientific">Actinomadura algeriensis</name>
    <dbReference type="NCBI Taxonomy" id="1679523"/>
    <lineage>
        <taxon>Bacteria</taxon>
        <taxon>Bacillati</taxon>
        <taxon>Actinomycetota</taxon>
        <taxon>Actinomycetes</taxon>
        <taxon>Streptosporangiales</taxon>
        <taxon>Thermomonosporaceae</taxon>
        <taxon>Actinomadura</taxon>
    </lineage>
</organism>
<gene>
    <name evidence="1" type="ORF">H4W34_002363</name>
</gene>
<reference evidence="1 2" key="1">
    <citation type="submission" date="2020-10" db="EMBL/GenBank/DDBJ databases">
        <title>Sequencing the genomes of 1000 actinobacteria strains.</title>
        <authorList>
            <person name="Klenk H.-P."/>
        </authorList>
    </citation>
    <scope>NUCLEOTIDE SEQUENCE [LARGE SCALE GENOMIC DNA]</scope>
    <source>
        <strain evidence="1 2">DSM 46744</strain>
    </source>
</reference>
<name>A0ABR9JQY3_9ACTN</name>
<comment type="caution">
    <text evidence="1">The sequence shown here is derived from an EMBL/GenBank/DDBJ whole genome shotgun (WGS) entry which is preliminary data.</text>
</comment>
<dbReference type="Proteomes" id="UP000627838">
    <property type="component" value="Unassembled WGS sequence"/>
</dbReference>
<evidence type="ECO:0000313" key="2">
    <source>
        <dbReference type="Proteomes" id="UP000627838"/>
    </source>
</evidence>
<keyword evidence="2" id="KW-1185">Reference proteome</keyword>
<dbReference type="EMBL" id="JADBDZ010000001">
    <property type="protein sequence ID" value="MBE1532530.1"/>
    <property type="molecule type" value="Genomic_DNA"/>
</dbReference>
<protein>
    <submittedName>
        <fullName evidence="1">Uncharacterized protein</fullName>
    </submittedName>
</protein>
<evidence type="ECO:0000313" key="1">
    <source>
        <dbReference type="EMBL" id="MBE1532530.1"/>
    </source>
</evidence>